<dbReference type="CDD" id="cd17422">
    <property type="entry name" value="MFS_MCT7"/>
    <property type="match status" value="1"/>
</dbReference>
<evidence type="ECO:0000256" key="2">
    <source>
        <dbReference type="ARBA" id="ARBA00022448"/>
    </source>
</evidence>
<dbReference type="FunFam" id="1.20.1250.20:FF:000326">
    <property type="entry name" value="Solute carrier family 16 member 6"/>
    <property type="match status" value="1"/>
</dbReference>
<dbReference type="PROSITE" id="PS50850">
    <property type="entry name" value="MFS"/>
    <property type="match status" value="1"/>
</dbReference>
<comment type="caution">
    <text evidence="16">The sequence shown here is derived from an EMBL/GenBank/DDBJ whole genome shotgun (WGS) entry which is preliminary data.</text>
</comment>
<dbReference type="SUPFAM" id="SSF103473">
    <property type="entry name" value="MFS general substrate transporter"/>
    <property type="match status" value="1"/>
</dbReference>
<evidence type="ECO:0000256" key="3">
    <source>
        <dbReference type="ARBA" id="ARBA00022475"/>
    </source>
</evidence>
<comment type="catalytic activity">
    <reaction evidence="8">
        <text>taurine(out) = taurine(in)</text>
        <dbReference type="Rhea" id="RHEA:66328"/>
        <dbReference type="ChEBI" id="CHEBI:507393"/>
    </reaction>
    <physiologicalReaction direction="left-to-right" evidence="8">
        <dbReference type="Rhea" id="RHEA:66329"/>
    </physiologicalReaction>
    <physiologicalReaction direction="right-to-left" evidence="8">
        <dbReference type="Rhea" id="RHEA:66330"/>
    </physiologicalReaction>
</comment>
<keyword evidence="6 14" id="KW-1133">Transmembrane helix</keyword>
<feature type="transmembrane region" description="Helical" evidence="14">
    <location>
        <begin position="239"/>
        <end position="260"/>
    </location>
</feature>
<sequence>MLSGARARAAACTKTGWSRDWRGSHLGSALHHHQQPSTPPRGKIVRLATNVSDRTPADSILFTWQGKEHQRPPNPQGAAAPSCKHIVEMTMSVENTRRCTTNVYTKTPDGGWGWIIAIAFFFVEVLTYGIIKSFGVFFNDLMTYFNESNSRVSWILSISAFVMMFTAPLSTILSNHFGYRPVVMLGGLLVSMGMVAASFAQAIVEMYLAIGVVSGVGFCLSFLPTVTILSQYFDKYRSLVIAVASTGECFAIFVFAPAFTLLKNHLGWKNCLLVIGALQLNIVVCGALLRPLVIRKTKKKTVEPVSVPMETKYMLENEETCISVESVDSGVESLSTSCDHLNSKKCTTNNVHKEKFQMLLDKKPEPQRQPKLLDFSILKDKSFIFYSLFGLFATLGFFAPHLYVIPLSISLGIDEWAAYMLSAMAIMEVFGRLSIGCVLNKQPIRKIYIELICTSLLSIVLLCFPFTRGFWSLVTCSMMYGFMFGTVASIHIPMLAEDDVIGIEKMSSAVGIYIFIQSFSGLAGPPIGGWLVDITGQNYGSAFFFCGIGMSLGSLFLALVQPSKKGFCQRKQPLEIDRQQALQEDLKIVQDVPGQRKQPLEIDRQQALQEDLKIVQDVPEDFLETDLKKPESLQNQFQSNA</sequence>
<proteinExistence type="predicted"/>
<feature type="transmembrane region" description="Helical" evidence="14">
    <location>
        <begin position="416"/>
        <end position="435"/>
    </location>
</feature>
<feature type="transmembrane region" description="Helical" evidence="14">
    <location>
        <begin position="447"/>
        <end position="467"/>
    </location>
</feature>
<dbReference type="Pfam" id="PF07690">
    <property type="entry name" value="MFS_1"/>
    <property type="match status" value="1"/>
</dbReference>
<keyword evidence="7 14" id="KW-0472">Membrane</keyword>
<evidence type="ECO:0000256" key="1">
    <source>
        <dbReference type="ARBA" id="ARBA00004554"/>
    </source>
</evidence>
<feature type="transmembrane region" description="Helical" evidence="14">
    <location>
        <begin position="272"/>
        <end position="293"/>
    </location>
</feature>
<feature type="transmembrane region" description="Helical" evidence="14">
    <location>
        <begin position="479"/>
        <end position="496"/>
    </location>
</feature>
<evidence type="ECO:0000256" key="14">
    <source>
        <dbReference type="SAM" id="Phobius"/>
    </source>
</evidence>
<evidence type="ECO:0000256" key="12">
    <source>
        <dbReference type="ARBA" id="ARBA00076353"/>
    </source>
</evidence>
<protein>
    <recommendedName>
        <fullName evidence="11">Monocarboxylate transporter 7</fullName>
    </recommendedName>
    <alternativeName>
        <fullName evidence="12">Monocarboxylate transporter 6</fullName>
    </alternativeName>
    <alternativeName>
        <fullName evidence="13">Solute carrier family 16 member 6</fullName>
    </alternativeName>
</protein>
<evidence type="ECO:0000256" key="9">
    <source>
        <dbReference type="ARBA" id="ARBA00058516"/>
    </source>
</evidence>
<dbReference type="PANTHER" id="PTHR11360:SF20">
    <property type="entry name" value="MONOCARBOXYLATE TRANSPORTER 7"/>
    <property type="match status" value="1"/>
</dbReference>
<reference evidence="16 17" key="1">
    <citation type="journal article" date="2018" name="Nat. Ecol. Evol.">
        <title>Shark genomes provide insights into elasmobranch evolution and the origin of vertebrates.</title>
        <authorList>
            <person name="Hara Y"/>
            <person name="Yamaguchi K"/>
            <person name="Onimaru K"/>
            <person name="Kadota M"/>
            <person name="Koyanagi M"/>
            <person name="Keeley SD"/>
            <person name="Tatsumi K"/>
            <person name="Tanaka K"/>
            <person name="Motone F"/>
            <person name="Kageyama Y"/>
            <person name="Nozu R"/>
            <person name="Adachi N"/>
            <person name="Nishimura O"/>
            <person name="Nakagawa R"/>
            <person name="Tanegashima C"/>
            <person name="Kiyatake I"/>
            <person name="Matsumoto R"/>
            <person name="Murakumo K"/>
            <person name="Nishida K"/>
            <person name="Terakita A"/>
            <person name="Kuratani S"/>
            <person name="Sato K"/>
            <person name="Hyodo S Kuraku.S."/>
        </authorList>
    </citation>
    <scope>NUCLEOTIDE SEQUENCE [LARGE SCALE GENOMIC DNA]</scope>
</reference>
<dbReference type="GO" id="GO:0008028">
    <property type="term" value="F:monocarboxylic acid transmembrane transporter activity"/>
    <property type="evidence" value="ECO:0007669"/>
    <property type="project" value="TreeGrafter"/>
</dbReference>
<evidence type="ECO:0000256" key="10">
    <source>
        <dbReference type="ARBA" id="ARBA00064033"/>
    </source>
</evidence>
<evidence type="ECO:0000256" key="6">
    <source>
        <dbReference type="ARBA" id="ARBA00022989"/>
    </source>
</evidence>
<evidence type="ECO:0000313" key="17">
    <source>
        <dbReference type="Proteomes" id="UP000288216"/>
    </source>
</evidence>
<keyword evidence="5 14" id="KW-0812">Transmembrane</keyword>
<feature type="transmembrane region" description="Helical" evidence="14">
    <location>
        <begin position="151"/>
        <end position="170"/>
    </location>
</feature>
<dbReference type="OrthoDB" id="8055603at2759"/>
<dbReference type="GO" id="GO:0016323">
    <property type="term" value="C:basolateral plasma membrane"/>
    <property type="evidence" value="ECO:0007669"/>
    <property type="project" value="UniProtKB-SubCell"/>
</dbReference>
<comment type="function">
    <text evidence="9">Monocarboxylate transporter selective for taurine. May associate with BSG/CD147 or EMB/GP70 ancillary proteins to mediate facilitative efflux or influx of taurine across the plasma membrane. The transport is pH- and sodium-independent. Rather low-affinity, is likely effective for taurine transport in tissues where taurine is present at high concentrations.</text>
</comment>
<dbReference type="InterPro" id="IPR020846">
    <property type="entry name" value="MFS_dom"/>
</dbReference>
<organism evidence="16 17">
    <name type="scientific">Scyliorhinus torazame</name>
    <name type="common">Cloudy catshark</name>
    <name type="synonym">Catulus torazame</name>
    <dbReference type="NCBI Taxonomy" id="75743"/>
    <lineage>
        <taxon>Eukaryota</taxon>
        <taxon>Metazoa</taxon>
        <taxon>Chordata</taxon>
        <taxon>Craniata</taxon>
        <taxon>Vertebrata</taxon>
        <taxon>Chondrichthyes</taxon>
        <taxon>Elasmobranchii</taxon>
        <taxon>Galeomorphii</taxon>
        <taxon>Galeoidea</taxon>
        <taxon>Carcharhiniformes</taxon>
        <taxon>Scyliorhinidae</taxon>
        <taxon>Scyliorhinus</taxon>
    </lineage>
</organism>
<dbReference type="InterPro" id="IPR036259">
    <property type="entry name" value="MFS_trans_sf"/>
</dbReference>
<dbReference type="InterPro" id="IPR050327">
    <property type="entry name" value="Proton-linked_MCT"/>
</dbReference>
<feature type="transmembrane region" description="Helical" evidence="14">
    <location>
        <begin position="539"/>
        <end position="560"/>
    </location>
</feature>
<dbReference type="AlphaFoldDB" id="A0A401PJ43"/>
<dbReference type="InterPro" id="IPR011701">
    <property type="entry name" value="MFS"/>
</dbReference>
<evidence type="ECO:0000259" key="15">
    <source>
        <dbReference type="PROSITE" id="PS50850"/>
    </source>
</evidence>
<dbReference type="InterPro" id="IPR030766">
    <property type="entry name" value="MCT7"/>
</dbReference>
<dbReference type="Proteomes" id="UP000288216">
    <property type="component" value="Unassembled WGS sequence"/>
</dbReference>
<comment type="subunit">
    <text evidence="10">Forms functional complexes with BSG/CD147 or EMB/GP70 ancillary proteins.</text>
</comment>
<keyword evidence="4" id="KW-0597">Phosphoprotein</keyword>
<feature type="domain" description="Major facilitator superfamily (MFS) profile" evidence="15">
    <location>
        <begin position="113"/>
        <end position="565"/>
    </location>
</feature>
<evidence type="ECO:0000256" key="4">
    <source>
        <dbReference type="ARBA" id="ARBA00022553"/>
    </source>
</evidence>
<feature type="transmembrane region" description="Helical" evidence="14">
    <location>
        <begin position="383"/>
        <end position="404"/>
    </location>
</feature>
<comment type="subcellular location">
    <subcellularLocation>
        <location evidence="1">Basolateral cell membrane</location>
        <topology evidence="1">Multi-pass membrane protein</topology>
    </subcellularLocation>
</comment>
<feature type="transmembrane region" description="Helical" evidence="14">
    <location>
        <begin position="508"/>
        <end position="527"/>
    </location>
</feature>
<evidence type="ECO:0000256" key="8">
    <source>
        <dbReference type="ARBA" id="ARBA00050472"/>
    </source>
</evidence>
<dbReference type="EMBL" id="BFAA01000595">
    <property type="protein sequence ID" value="GCB73142.1"/>
    <property type="molecule type" value="Genomic_DNA"/>
</dbReference>
<name>A0A401PJ43_SCYTO</name>
<dbReference type="Gene3D" id="1.20.1250.20">
    <property type="entry name" value="MFS general substrate transporter like domains"/>
    <property type="match status" value="1"/>
</dbReference>
<feature type="transmembrane region" description="Helical" evidence="14">
    <location>
        <begin position="206"/>
        <end position="227"/>
    </location>
</feature>
<keyword evidence="17" id="KW-1185">Reference proteome</keyword>
<dbReference type="STRING" id="75743.A0A401PJ43"/>
<evidence type="ECO:0000256" key="13">
    <source>
        <dbReference type="ARBA" id="ARBA00079656"/>
    </source>
</evidence>
<gene>
    <name evidence="16" type="ORF">scyTo_0002372</name>
</gene>
<feature type="transmembrane region" description="Helical" evidence="14">
    <location>
        <begin position="112"/>
        <end position="131"/>
    </location>
</feature>
<keyword evidence="3" id="KW-1003">Cell membrane</keyword>
<evidence type="ECO:0000256" key="5">
    <source>
        <dbReference type="ARBA" id="ARBA00022692"/>
    </source>
</evidence>
<keyword evidence="2" id="KW-0813">Transport</keyword>
<feature type="transmembrane region" description="Helical" evidence="14">
    <location>
        <begin position="182"/>
        <end position="200"/>
    </location>
</feature>
<accession>A0A401PJ43</accession>
<dbReference type="PANTHER" id="PTHR11360">
    <property type="entry name" value="MONOCARBOXYLATE TRANSPORTER"/>
    <property type="match status" value="1"/>
</dbReference>
<dbReference type="FunFam" id="1.20.1250.20:FF:000490">
    <property type="entry name" value="Solute carrier family 16 member 6"/>
    <property type="match status" value="1"/>
</dbReference>
<dbReference type="OMA" id="TFFCGVQ"/>
<evidence type="ECO:0000256" key="11">
    <source>
        <dbReference type="ARBA" id="ARBA00072172"/>
    </source>
</evidence>
<evidence type="ECO:0000256" key="7">
    <source>
        <dbReference type="ARBA" id="ARBA00023136"/>
    </source>
</evidence>
<evidence type="ECO:0000313" key="16">
    <source>
        <dbReference type="EMBL" id="GCB73142.1"/>
    </source>
</evidence>